<dbReference type="GeneID" id="88848523"/>
<gene>
    <name evidence="1" type="ORF">Pcatena_03800</name>
</gene>
<name>A0A3G9JWQ1_9ACTN</name>
<proteinExistence type="predicted"/>
<dbReference type="EMBL" id="AP019367">
    <property type="protein sequence ID" value="BBH49793.1"/>
    <property type="molecule type" value="Genomic_DNA"/>
</dbReference>
<dbReference type="RefSeq" id="WP_126421149.1">
    <property type="nucleotide sequence ID" value="NZ_AP019367.1"/>
</dbReference>
<dbReference type="InterPro" id="IPR013321">
    <property type="entry name" value="Arc_rbn_hlx_hlx"/>
</dbReference>
<dbReference type="Gene3D" id="1.10.1220.10">
    <property type="entry name" value="Met repressor-like"/>
    <property type="match status" value="1"/>
</dbReference>
<sequence length="113" mass="12377">MMSATTLQINTRLDADLKRGGDAVFSRYGLGTSEVIRALWKYVVDHQALPAFLERRQEAAGWADDGCGMAVAVARGLSGHATSKDDATRDASLDAEKDALYDDLLDQMEARYH</sequence>
<dbReference type="InterPro" id="IPR007337">
    <property type="entry name" value="RelB/DinJ"/>
</dbReference>
<dbReference type="GO" id="GO:0006355">
    <property type="term" value="P:regulation of DNA-templated transcription"/>
    <property type="evidence" value="ECO:0007669"/>
    <property type="project" value="InterPro"/>
</dbReference>
<organism evidence="1 2">
    <name type="scientific">Parolsenella catena</name>
    <dbReference type="NCBI Taxonomy" id="2003188"/>
    <lineage>
        <taxon>Bacteria</taxon>
        <taxon>Bacillati</taxon>
        <taxon>Actinomycetota</taxon>
        <taxon>Coriobacteriia</taxon>
        <taxon>Coriobacteriales</taxon>
        <taxon>Atopobiaceae</taxon>
        <taxon>Parolsenella</taxon>
    </lineage>
</organism>
<dbReference type="AlphaFoldDB" id="A0A3G9JWQ1"/>
<dbReference type="OrthoDB" id="3174770at2"/>
<evidence type="ECO:0000313" key="2">
    <source>
        <dbReference type="Proteomes" id="UP000273154"/>
    </source>
</evidence>
<keyword evidence="2" id="KW-1185">Reference proteome</keyword>
<dbReference type="Pfam" id="PF04221">
    <property type="entry name" value="RelB"/>
    <property type="match status" value="1"/>
</dbReference>
<evidence type="ECO:0000313" key="1">
    <source>
        <dbReference type="EMBL" id="BBH49793.1"/>
    </source>
</evidence>
<reference evidence="2" key="1">
    <citation type="submission" date="2018-11" db="EMBL/GenBank/DDBJ databases">
        <title>Comparative genomics of Parolsenella catena and Libanicoccus massiliensis: Reclassification of Libanicoccus massiliensis as Parolsenella massiliensis comb. nov.</title>
        <authorList>
            <person name="Sakamoto M."/>
            <person name="Ikeyama N."/>
            <person name="Murakami T."/>
            <person name="Mori H."/>
            <person name="Yuki M."/>
            <person name="Ohkuma M."/>
        </authorList>
    </citation>
    <scope>NUCLEOTIDE SEQUENCE [LARGE SCALE GENOMIC DNA]</scope>
    <source>
        <strain evidence="2">JCM 31932</strain>
    </source>
</reference>
<accession>A0A3G9JWQ1</accession>
<protein>
    <submittedName>
        <fullName evidence="1">Uncharacterized protein</fullName>
    </submittedName>
</protein>
<dbReference type="Proteomes" id="UP000273154">
    <property type="component" value="Chromosome"/>
</dbReference>
<dbReference type="KEGG" id="pcat:Pcatena_03800"/>